<dbReference type="EMBL" id="KC513612">
    <property type="protein sequence ID" value="AGE96099.1"/>
    <property type="molecule type" value="Genomic_DNA"/>
</dbReference>
<dbReference type="InterPro" id="IPR035979">
    <property type="entry name" value="RBD_domain_sf"/>
</dbReference>
<proteinExistence type="predicted"/>
<dbReference type="Gene3D" id="3.30.70.330">
    <property type="match status" value="1"/>
</dbReference>
<name>M1JKQ7_ENCCN</name>
<organism evidence="3">
    <name type="scientific">Encephalitozoon cuniculi</name>
    <name type="common">Microsporidian parasite</name>
    <dbReference type="NCBI Taxonomy" id="6035"/>
    <lineage>
        <taxon>Eukaryota</taxon>
        <taxon>Fungi</taxon>
        <taxon>Fungi incertae sedis</taxon>
        <taxon>Microsporidia</taxon>
        <taxon>Unikaryonidae</taxon>
        <taxon>Encephalitozoon</taxon>
    </lineage>
</organism>
<dbReference type="VEuPathDB" id="MicrosporidiaDB:AEWR_010670"/>
<evidence type="ECO:0000256" key="1">
    <source>
        <dbReference type="PROSITE-ProRule" id="PRU00176"/>
    </source>
</evidence>
<dbReference type="AlphaFoldDB" id="M1JKQ7"/>
<dbReference type="VEuPathDB" id="MicrosporidiaDB:AEWQ_010640"/>
<keyword evidence="3" id="KW-0687">Ribonucleoprotein</keyword>
<dbReference type="VEuPathDB" id="MicrosporidiaDB:AEWD_010670"/>
<sequence>MEVVKFEPDTEGIERRRGIKPFGNIGKIRVIKSTTAPRFNLYTTEVGIDCKEEQKQYIPYRPSLEEPAVSNAYVPPTIKRPETCSVKLSNLPLDMTRDRLHSIIKSHTNIFFMSPNLVMNRETGAFRGFAFVTLESRDDAVKLIKDLKGVAIDSLGLSAEIAR</sequence>
<dbReference type="SUPFAM" id="SSF54928">
    <property type="entry name" value="RNA-binding domain, RBD"/>
    <property type="match status" value="1"/>
</dbReference>
<dbReference type="VEuPathDB" id="MicrosporidiaDB:M970_010670"/>
<dbReference type="InterPro" id="IPR012677">
    <property type="entry name" value="Nucleotide-bd_a/b_plait_sf"/>
</dbReference>
<protein>
    <submittedName>
        <fullName evidence="3">28kDa ribonucleoprotein</fullName>
    </submittedName>
</protein>
<reference evidence="3" key="1">
    <citation type="journal article" date="2013" name="Eukaryot. Cell">
        <title>Extremely Reduced Levels of Heterozygosity in the Vertebrate Pathogen Encephalitozoon cuniculi.</title>
        <authorList>
            <person name="Selman M."/>
            <person name="Sak B."/>
            <person name="Kvac M."/>
            <person name="Farinelli L."/>
            <person name="Weiss L.M."/>
            <person name="Corradi N."/>
        </authorList>
    </citation>
    <scope>NUCLEOTIDE SEQUENCE</scope>
</reference>
<accession>M1JKQ7</accession>
<dbReference type="VEuPathDB" id="MicrosporidiaDB:ECU01_0840"/>
<evidence type="ECO:0000259" key="2">
    <source>
        <dbReference type="PROSITE" id="PS50102"/>
    </source>
</evidence>
<dbReference type="GO" id="GO:1990904">
    <property type="term" value="C:ribonucleoprotein complex"/>
    <property type="evidence" value="ECO:0007669"/>
    <property type="project" value="UniProtKB-KW"/>
</dbReference>
<dbReference type="SMART" id="SM00360">
    <property type="entry name" value="RRM"/>
    <property type="match status" value="1"/>
</dbReference>
<keyword evidence="1" id="KW-0694">RNA-binding</keyword>
<dbReference type="InterPro" id="IPR000504">
    <property type="entry name" value="RRM_dom"/>
</dbReference>
<gene>
    <name evidence="3" type="ORF">ECU01_0840</name>
</gene>
<feature type="domain" description="RRM" evidence="2">
    <location>
        <begin position="84"/>
        <end position="163"/>
    </location>
</feature>
<evidence type="ECO:0000313" key="3">
    <source>
        <dbReference type="EMBL" id="AGE96099.1"/>
    </source>
</evidence>
<dbReference type="SMR" id="M1JKQ7"/>
<dbReference type="Pfam" id="PF00076">
    <property type="entry name" value="RRM_1"/>
    <property type="match status" value="1"/>
</dbReference>
<dbReference type="GO" id="GO:0003723">
    <property type="term" value="F:RNA binding"/>
    <property type="evidence" value="ECO:0007669"/>
    <property type="project" value="UniProtKB-UniRule"/>
</dbReference>
<dbReference type="PROSITE" id="PS50102">
    <property type="entry name" value="RRM"/>
    <property type="match status" value="1"/>
</dbReference>
<dbReference type="OMA" id="FTRCTNE"/>